<dbReference type="PRINTS" id="PR00463">
    <property type="entry name" value="EP450I"/>
</dbReference>
<dbReference type="SUPFAM" id="SSF48264">
    <property type="entry name" value="Cytochrome P450"/>
    <property type="match status" value="1"/>
</dbReference>
<dbReference type="PhylomeDB" id="A0A068UXF3"/>
<keyword evidence="2 9" id="KW-0812">Transmembrane</keyword>
<evidence type="ECO:0000256" key="7">
    <source>
        <dbReference type="PIRSR" id="PIRSR602401-1"/>
    </source>
</evidence>
<protein>
    <submittedName>
        <fullName evidence="10">Uncharacterized protein</fullName>
    </submittedName>
</protein>
<keyword evidence="3 7" id="KW-0479">Metal-binding</keyword>
<dbReference type="GO" id="GO:0016132">
    <property type="term" value="P:brassinosteroid biosynthetic process"/>
    <property type="evidence" value="ECO:0007669"/>
    <property type="project" value="TreeGrafter"/>
</dbReference>
<dbReference type="Proteomes" id="UP000295252">
    <property type="component" value="Chromosome X"/>
</dbReference>
<keyword evidence="4 9" id="KW-1133">Transmembrane helix</keyword>
<dbReference type="GO" id="GO:0005783">
    <property type="term" value="C:endoplasmic reticulum"/>
    <property type="evidence" value="ECO:0007669"/>
    <property type="project" value="TreeGrafter"/>
</dbReference>
<comment type="similarity">
    <text evidence="8">Belongs to the cytochrome P450 family.</text>
</comment>
<comment type="cofactor">
    <cofactor evidence="7">
        <name>heme</name>
        <dbReference type="ChEBI" id="CHEBI:30413"/>
    </cofactor>
</comment>
<sequence>MEYDQVCFFTALIMVMVSIVYSLLRKTNDWIYVSPLGGLQKTLPPGDLGFPLIGNMFSFFRAFKFGNPDSFISSFTTRYGQAPMYRTLLFGKPSIIVTTAEACRKVLTDERFGPGWPRSVSDLVGKRGLHGVSNQEHKRLRQLIAAPVAGQEALSLFIGYIEDIARTTFDTWASKDEPIQLLTEMRKTAFKVMMNIIMGNEINDEKSLDHMEHEYTVLSNGLKSMAVNLPGFAYHRALKARKSLVKTFAAIVCKRRMLSKSNNVESRTKKDLLTLMMEIQDDAGNKLNDEQIVDLVIIFLLAGHESSGHAVTWAIILLHEHPQTLQKAKEEQEDIVKRRAFSDTGLNFREIRQMKYLQKVIDETLRVVNLSFALFREAKSDVDINGYTIPKGWRVLPWIRNVHFDPQNYKSPKDFNPSRWEDPTIKIGTLVPFGAGSRLCPGADLAKLEISVFLHYFLLNYRLERINPGSRVQYLPITRPADKCLARIKKLTKSYA</sequence>
<reference evidence="11" key="1">
    <citation type="journal article" date="2014" name="Science">
        <title>The coffee genome provides insight into the convergent evolution of caffeine biosynthesis.</title>
        <authorList>
            <person name="Denoeud F."/>
            <person name="Carretero-Paulet L."/>
            <person name="Dereeper A."/>
            <person name="Droc G."/>
            <person name="Guyot R."/>
            <person name="Pietrella M."/>
            <person name="Zheng C."/>
            <person name="Alberti A."/>
            <person name="Anthony F."/>
            <person name="Aprea G."/>
            <person name="Aury J.M."/>
            <person name="Bento P."/>
            <person name="Bernard M."/>
            <person name="Bocs S."/>
            <person name="Campa C."/>
            <person name="Cenci A."/>
            <person name="Combes M.C."/>
            <person name="Crouzillat D."/>
            <person name="Da Silva C."/>
            <person name="Daddiego L."/>
            <person name="De Bellis F."/>
            <person name="Dussert S."/>
            <person name="Garsmeur O."/>
            <person name="Gayraud T."/>
            <person name="Guignon V."/>
            <person name="Jahn K."/>
            <person name="Jamilloux V."/>
            <person name="Joet T."/>
            <person name="Labadie K."/>
            <person name="Lan T."/>
            <person name="Leclercq J."/>
            <person name="Lepelley M."/>
            <person name="Leroy T."/>
            <person name="Li L.T."/>
            <person name="Librado P."/>
            <person name="Lopez L."/>
            <person name="Munoz A."/>
            <person name="Noel B."/>
            <person name="Pallavicini A."/>
            <person name="Perrotta G."/>
            <person name="Poncet V."/>
            <person name="Pot D."/>
            <person name="Priyono X."/>
            <person name="Rigoreau M."/>
            <person name="Rouard M."/>
            <person name="Rozas J."/>
            <person name="Tranchant-Dubreuil C."/>
            <person name="VanBuren R."/>
            <person name="Zhang Q."/>
            <person name="Andrade A.C."/>
            <person name="Argout X."/>
            <person name="Bertrand B."/>
            <person name="de Kochko A."/>
            <person name="Graziosi G."/>
            <person name="Henry R.J."/>
            <person name="Jayarama X."/>
            <person name="Ming R."/>
            <person name="Nagai C."/>
            <person name="Rounsley S."/>
            <person name="Sankoff D."/>
            <person name="Giuliano G."/>
            <person name="Albert V.A."/>
            <person name="Wincker P."/>
            <person name="Lashermes P."/>
        </authorList>
    </citation>
    <scope>NUCLEOTIDE SEQUENCE [LARGE SCALE GENOMIC DNA]</scope>
    <source>
        <strain evidence="11">cv. DH200-94</strain>
    </source>
</reference>
<feature type="binding site" description="axial binding residue" evidence="7">
    <location>
        <position position="440"/>
    </location>
    <ligand>
        <name>heme</name>
        <dbReference type="ChEBI" id="CHEBI:30413"/>
    </ligand>
    <ligandPart>
        <name>Fe</name>
        <dbReference type="ChEBI" id="CHEBI:18248"/>
    </ligandPart>
</feature>
<keyword evidence="11" id="KW-1185">Reference proteome</keyword>
<dbReference type="CDD" id="cd11043">
    <property type="entry name" value="CYP90-like"/>
    <property type="match status" value="1"/>
</dbReference>
<gene>
    <name evidence="10" type="ORF">GSCOC_T00037709001</name>
</gene>
<comment type="subcellular location">
    <subcellularLocation>
        <location evidence="1">Membrane</location>
        <topology evidence="1">Single-pass membrane protein</topology>
    </subcellularLocation>
</comment>
<evidence type="ECO:0000256" key="3">
    <source>
        <dbReference type="ARBA" id="ARBA00022723"/>
    </source>
</evidence>
<dbReference type="GO" id="GO:0051777">
    <property type="term" value="F:ent-kaurenoic acid monooxygenase activity"/>
    <property type="evidence" value="ECO:0007669"/>
    <property type="project" value="TreeGrafter"/>
</dbReference>
<keyword evidence="5 8" id="KW-0560">Oxidoreductase</keyword>
<dbReference type="PANTHER" id="PTHR24286">
    <property type="entry name" value="CYTOCHROME P450 26"/>
    <property type="match status" value="1"/>
</dbReference>
<dbReference type="InterPro" id="IPR002401">
    <property type="entry name" value="Cyt_P450_E_grp-I"/>
</dbReference>
<organism evidence="10 11">
    <name type="scientific">Coffea canephora</name>
    <name type="common">Robusta coffee</name>
    <dbReference type="NCBI Taxonomy" id="49390"/>
    <lineage>
        <taxon>Eukaryota</taxon>
        <taxon>Viridiplantae</taxon>
        <taxon>Streptophyta</taxon>
        <taxon>Embryophyta</taxon>
        <taxon>Tracheophyta</taxon>
        <taxon>Spermatophyta</taxon>
        <taxon>Magnoliopsida</taxon>
        <taxon>eudicotyledons</taxon>
        <taxon>Gunneridae</taxon>
        <taxon>Pentapetalae</taxon>
        <taxon>asterids</taxon>
        <taxon>lamiids</taxon>
        <taxon>Gentianales</taxon>
        <taxon>Rubiaceae</taxon>
        <taxon>Ixoroideae</taxon>
        <taxon>Gardenieae complex</taxon>
        <taxon>Bertiereae - Coffeeae clade</taxon>
        <taxon>Coffeeae</taxon>
        <taxon>Coffea</taxon>
    </lineage>
</organism>
<feature type="transmembrane region" description="Helical" evidence="9">
    <location>
        <begin position="6"/>
        <end position="24"/>
    </location>
</feature>
<keyword evidence="7 8" id="KW-0349">Heme</keyword>
<dbReference type="GO" id="GO:0016020">
    <property type="term" value="C:membrane"/>
    <property type="evidence" value="ECO:0007669"/>
    <property type="project" value="UniProtKB-SubCell"/>
</dbReference>
<dbReference type="EMBL" id="HG739156">
    <property type="protein sequence ID" value="CDP12987.1"/>
    <property type="molecule type" value="Genomic_DNA"/>
</dbReference>
<dbReference type="Pfam" id="PF00067">
    <property type="entry name" value="p450"/>
    <property type="match status" value="1"/>
</dbReference>
<dbReference type="OrthoDB" id="1470350at2759"/>
<evidence type="ECO:0000313" key="11">
    <source>
        <dbReference type="Proteomes" id="UP000295252"/>
    </source>
</evidence>
<dbReference type="InterPro" id="IPR036396">
    <property type="entry name" value="Cyt_P450_sf"/>
</dbReference>
<keyword evidence="9" id="KW-0472">Membrane</keyword>
<dbReference type="GO" id="GO:0010268">
    <property type="term" value="P:brassinosteroid homeostasis"/>
    <property type="evidence" value="ECO:0007669"/>
    <property type="project" value="TreeGrafter"/>
</dbReference>
<evidence type="ECO:0000256" key="1">
    <source>
        <dbReference type="ARBA" id="ARBA00004167"/>
    </source>
</evidence>
<dbReference type="Gramene" id="CDP12987">
    <property type="protein sequence ID" value="CDP12987"/>
    <property type="gene ID" value="GSCOC_T00037709001"/>
</dbReference>
<proteinExistence type="inferred from homology"/>
<dbReference type="PROSITE" id="PS00086">
    <property type="entry name" value="CYTOCHROME_P450"/>
    <property type="match status" value="1"/>
</dbReference>
<name>A0A068UXF3_COFCA</name>
<evidence type="ECO:0000256" key="8">
    <source>
        <dbReference type="RuleBase" id="RU000461"/>
    </source>
</evidence>
<dbReference type="AlphaFoldDB" id="A0A068UXF3"/>
<dbReference type="InterPro" id="IPR017972">
    <property type="entry name" value="Cyt_P450_CS"/>
</dbReference>
<dbReference type="GO" id="GO:0016125">
    <property type="term" value="P:sterol metabolic process"/>
    <property type="evidence" value="ECO:0007669"/>
    <property type="project" value="TreeGrafter"/>
</dbReference>
<dbReference type="GO" id="GO:0005506">
    <property type="term" value="F:iron ion binding"/>
    <property type="evidence" value="ECO:0007669"/>
    <property type="project" value="InterPro"/>
</dbReference>
<dbReference type="PANTHER" id="PTHR24286:SF295">
    <property type="entry name" value="ENT-KAURENOIC ACID OXIDASE"/>
    <property type="match status" value="1"/>
</dbReference>
<evidence type="ECO:0000256" key="5">
    <source>
        <dbReference type="ARBA" id="ARBA00023002"/>
    </source>
</evidence>
<dbReference type="PRINTS" id="PR00385">
    <property type="entry name" value="P450"/>
</dbReference>
<keyword evidence="8" id="KW-0503">Monooxygenase</keyword>
<dbReference type="Gene3D" id="1.10.630.10">
    <property type="entry name" value="Cytochrome P450"/>
    <property type="match status" value="1"/>
</dbReference>
<evidence type="ECO:0000256" key="2">
    <source>
        <dbReference type="ARBA" id="ARBA00022692"/>
    </source>
</evidence>
<dbReference type="GO" id="GO:0020037">
    <property type="term" value="F:heme binding"/>
    <property type="evidence" value="ECO:0007669"/>
    <property type="project" value="InterPro"/>
</dbReference>
<keyword evidence="6 7" id="KW-0408">Iron</keyword>
<evidence type="ECO:0000256" key="4">
    <source>
        <dbReference type="ARBA" id="ARBA00022989"/>
    </source>
</evidence>
<evidence type="ECO:0000313" key="10">
    <source>
        <dbReference type="EMBL" id="CDP12987.1"/>
    </source>
</evidence>
<dbReference type="InterPro" id="IPR001128">
    <property type="entry name" value="Cyt_P450"/>
</dbReference>
<dbReference type="STRING" id="49390.A0A068UXF3"/>
<dbReference type="OMA" id="PITGHEA"/>
<evidence type="ECO:0000256" key="9">
    <source>
        <dbReference type="SAM" id="Phobius"/>
    </source>
</evidence>
<dbReference type="InParanoid" id="A0A068UXF3"/>
<evidence type="ECO:0000256" key="6">
    <source>
        <dbReference type="ARBA" id="ARBA00023004"/>
    </source>
</evidence>
<accession>A0A068UXF3</accession>